<feature type="domain" description="Glycosyltransferase 2-like" evidence="5">
    <location>
        <begin position="50"/>
        <end position="192"/>
    </location>
</feature>
<evidence type="ECO:0000256" key="4">
    <source>
        <dbReference type="SAM" id="Phobius"/>
    </source>
</evidence>
<evidence type="ECO:0000256" key="2">
    <source>
        <dbReference type="ARBA" id="ARBA00022676"/>
    </source>
</evidence>
<dbReference type="Gene3D" id="3.90.550.10">
    <property type="entry name" value="Spore Coat Polysaccharide Biosynthesis Protein SpsA, Chain A"/>
    <property type="match status" value="1"/>
</dbReference>
<keyword evidence="7" id="KW-1185">Reference proteome</keyword>
<dbReference type="Proteomes" id="UP000229044">
    <property type="component" value="Unassembled WGS sequence"/>
</dbReference>
<keyword evidence="4" id="KW-0812">Transmembrane</keyword>
<feature type="transmembrane region" description="Helical" evidence="4">
    <location>
        <begin position="338"/>
        <end position="357"/>
    </location>
</feature>
<gene>
    <name evidence="6" type="ORF">CLH62_01700</name>
</gene>
<sequence>MYQLNVLAVCVIIYSSFLYPLLLIFFARNFGRKNQRASVDDIYLPTVSHLVAVFNGEKSINDKIENVLSTAPLIGFHELIIVTDGCTDNTANIVADHEHVKLIELPHRVGKETALIEGIKKASGEIIIFSDLGTRILPGSVSALLNNFSQKKIGVVSSVDFIPEDRYSLGAFFIRFEMMLRLYESKLSSCVGVSGSYFAARKHLCKKLTGHGCSDLDIAMIAVRSGYYAKTDYRVKGYYSLSDTFVDEFERKKRTIVHGISTVSMNRDLLIIAKHGWFSWQLFSHKILRWFTAASAVWLIIYFGTEAAMLAPSLTATAMLALGSFIRMRGKTKLSNIGFFLASITAVFSAIFAVVTGNRYRTWKPSNK</sequence>
<evidence type="ECO:0000259" key="5">
    <source>
        <dbReference type="Pfam" id="PF00535"/>
    </source>
</evidence>
<proteinExistence type="inferred from homology"/>
<dbReference type="SUPFAM" id="SSF53448">
    <property type="entry name" value="Nucleotide-diphospho-sugar transferases"/>
    <property type="match status" value="1"/>
</dbReference>
<dbReference type="OrthoDB" id="9766971at2"/>
<evidence type="ECO:0000256" key="1">
    <source>
        <dbReference type="ARBA" id="ARBA00006739"/>
    </source>
</evidence>
<dbReference type="Pfam" id="PF00535">
    <property type="entry name" value="Glycos_transf_2"/>
    <property type="match status" value="1"/>
</dbReference>
<protein>
    <recommendedName>
        <fullName evidence="5">Glycosyltransferase 2-like domain-containing protein</fullName>
    </recommendedName>
</protein>
<organism evidence="6 7">
    <name type="scientific">Marinobacter guineae</name>
    <dbReference type="NCBI Taxonomy" id="432303"/>
    <lineage>
        <taxon>Bacteria</taxon>
        <taxon>Pseudomonadati</taxon>
        <taxon>Pseudomonadota</taxon>
        <taxon>Gammaproteobacteria</taxon>
        <taxon>Pseudomonadales</taxon>
        <taxon>Marinobacteraceae</taxon>
        <taxon>Marinobacter</taxon>
    </lineage>
</organism>
<dbReference type="EMBL" id="NTFI01000001">
    <property type="protein sequence ID" value="PHQ26340.1"/>
    <property type="molecule type" value="Genomic_DNA"/>
</dbReference>
<evidence type="ECO:0000313" key="7">
    <source>
        <dbReference type="Proteomes" id="UP000229044"/>
    </source>
</evidence>
<keyword evidence="4" id="KW-0472">Membrane</keyword>
<name>A0A2G1VIC2_9GAMM</name>
<reference evidence="6 7" key="1">
    <citation type="submission" date="2017-09" db="EMBL/GenBank/DDBJ databases">
        <title>The draft genome sequences of Marinobacter guineae M3B.</title>
        <authorList>
            <person name="Cao J."/>
        </authorList>
    </citation>
    <scope>NUCLEOTIDE SEQUENCE [LARGE SCALE GENOMIC DNA]</scope>
    <source>
        <strain evidence="6 7">M3B</strain>
    </source>
</reference>
<dbReference type="PANTHER" id="PTHR43630:SF1">
    <property type="entry name" value="POLY-BETA-1,6-N-ACETYL-D-GLUCOSAMINE SYNTHASE"/>
    <property type="match status" value="1"/>
</dbReference>
<evidence type="ECO:0000256" key="3">
    <source>
        <dbReference type="ARBA" id="ARBA00022679"/>
    </source>
</evidence>
<feature type="transmembrane region" description="Helical" evidence="4">
    <location>
        <begin position="6"/>
        <end position="27"/>
    </location>
</feature>
<keyword evidence="3" id="KW-0808">Transferase</keyword>
<comment type="caution">
    <text evidence="6">The sequence shown here is derived from an EMBL/GenBank/DDBJ whole genome shotgun (WGS) entry which is preliminary data.</text>
</comment>
<dbReference type="AlphaFoldDB" id="A0A2G1VIC2"/>
<dbReference type="RefSeq" id="WP_099616423.1">
    <property type="nucleotide sequence ID" value="NZ_KZ319339.1"/>
</dbReference>
<keyword evidence="2" id="KW-0328">Glycosyltransferase</keyword>
<dbReference type="PANTHER" id="PTHR43630">
    <property type="entry name" value="POLY-BETA-1,6-N-ACETYL-D-GLUCOSAMINE SYNTHASE"/>
    <property type="match status" value="1"/>
</dbReference>
<dbReference type="InterPro" id="IPR029044">
    <property type="entry name" value="Nucleotide-diphossugar_trans"/>
</dbReference>
<evidence type="ECO:0000313" key="6">
    <source>
        <dbReference type="EMBL" id="PHQ26340.1"/>
    </source>
</evidence>
<keyword evidence="4" id="KW-1133">Transmembrane helix</keyword>
<dbReference type="GO" id="GO:0016757">
    <property type="term" value="F:glycosyltransferase activity"/>
    <property type="evidence" value="ECO:0007669"/>
    <property type="project" value="UniProtKB-KW"/>
</dbReference>
<accession>A0A2G1VIC2</accession>
<comment type="similarity">
    <text evidence="1">Belongs to the glycosyltransferase 2 family.</text>
</comment>
<feature type="transmembrane region" description="Helical" evidence="4">
    <location>
        <begin position="309"/>
        <end position="326"/>
    </location>
</feature>
<dbReference type="InterPro" id="IPR001173">
    <property type="entry name" value="Glyco_trans_2-like"/>
</dbReference>